<reference evidence="1 2" key="1">
    <citation type="submission" date="2021-08" db="EMBL/GenBank/DDBJ databases">
        <authorList>
            <person name="Peeters C."/>
        </authorList>
    </citation>
    <scope>NUCLEOTIDE SEQUENCE [LARGE SCALE GENOMIC DNA]</scope>
    <source>
        <strain evidence="1 2">LMG 32289</strain>
    </source>
</reference>
<gene>
    <name evidence="1" type="ORF">LMG32289_05494</name>
</gene>
<evidence type="ECO:0000313" key="2">
    <source>
        <dbReference type="Proteomes" id="UP000706525"/>
    </source>
</evidence>
<accession>A0ABM8XUI0</accession>
<evidence type="ECO:0000313" key="1">
    <source>
        <dbReference type="EMBL" id="CAG9184042.1"/>
    </source>
</evidence>
<dbReference type="RefSeq" id="WP_223994128.1">
    <property type="nucleotide sequence ID" value="NZ_CAJZAG010000012.1"/>
</dbReference>
<comment type="caution">
    <text evidence="1">The sequence shown here is derived from an EMBL/GenBank/DDBJ whole genome shotgun (WGS) entry which is preliminary data.</text>
</comment>
<dbReference type="Gene3D" id="3.10.450.530">
    <property type="entry name" value="Ribonuclease toxin, BrnT, of type II toxin-antitoxin system"/>
    <property type="match status" value="1"/>
</dbReference>
<dbReference type="InterPro" id="IPR007460">
    <property type="entry name" value="BrnT_toxin"/>
</dbReference>
<name>A0ABM8XUI0_9BURK</name>
<dbReference type="InterPro" id="IPR038573">
    <property type="entry name" value="BrnT_sf"/>
</dbReference>
<sequence length="89" mass="10117">MPIEFDPTKDQINRAKHGVSLALAESFEMEVAQIVTDTRENYGETRYIATGPIGDRLYVLVFTMRGANLRAISLRKANRREVNIYVDQA</sequence>
<protein>
    <recommendedName>
        <fullName evidence="3">BrnT family toxin</fullName>
    </recommendedName>
</protein>
<dbReference type="Pfam" id="PF04365">
    <property type="entry name" value="BrnT_toxin"/>
    <property type="match status" value="1"/>
</dbReference>
<proteinExistence type="predicted"/>
<keyword evidence="2" id="KW-1185">Reference proteome</keyword>
<dbReference type="Proteomes" id="UP000706525">
    <property type="component" value="Unassembled WGS sequence"/>
</dbReference>
<evidence type="ECO:0008006" key="3">
    <source>
        <dbReference type="Google" id="ProtNLM"/>
    </source>
</evidence>
<dbReference type="EMBL" id="CAJZAG010000012">
    <property type="protein sequence ID" value="CAG9184042.1"/>
    <property type="molecule type" value="Genomic_DNA"/>
</dbReference>
<organism evidence="1 2">
    <name type="scientific">Cupriavidus pampae</name>
    <dbReference type="NCBI Taxonomy" id="659251"/>
    <lineage>
        <taxon>Bacteria</taxon>
        <taxon>Pseudomonadati</taxon>
        <taxon>Pseudomonadota</taxon>
        <taxon>Betaproteobacteria</taxon>
        <taxon>Burkholderiales</taxon>
        <taxon>Burkholderiaceae</taxon>
        <taxon>Cupriavidus</taxon>
    </lineage>
</organism>